<evidence type="ECO:0000313" key="2">
    <source>
        <dbReference type="Proteomes" id="UP000231823"/>
    </source>
</evidence>
<protein>
    <submittedName>
        <fullName evidence="1">Uncharacterized protein</fullName>
    </submittedName>
</protein>
<reference evidence="1 2" key="1">
    <citation type="submission" date="2017-12" db="EMBL/GenBank/DDBJ databases">
        <title>Complete genome sequence of Spiroplasma floricola 23-6 (ATCC 29989).</title>
        <authorList>
            <person name="Tsai Y.-M."/>
            <person name="Wu P.-S."/>
            <person name="Lo W.-S."/>
            <person name="Kuo C.-H."/>
        </authorList>
    </citation>
    <scope>NUCLEOTIDE SEQUENCE [LARGE SCALE GENOMIC DNA]</scope>
    <source>
        <strain evidence="1 2">23-6</strain>
    </source>
</reference>
<dbReference type="AlphaFoldDB" id="A0A2K8SCT9"/>
<proteinExistence type="predicted"/>
<accession>A0A2K8SCT9</accession>
<dbReference type="EMBL" id="CP025057">
    <property type="protein sequence ID" value="AUB31253.1"/>
    <property type="molecule type" value="Genomic_DNA"/>
</dbReference>
<evidence type="ECO:0000313" key="1">
    <source>
        <dbReference type="EMBL" id="AUB31253.1"/>
    </source>
</evidence>
<organism evidence="1 2">
    <name type="scientific">Spiroplasma floricola 23-6</name>
    <dbReference type="NCBI Taxonomy" id="1336749"/>
    <lineage>
        <taxon>Bacteria</taxon>
        <taxon>Bacillati</taxon>
        <taxon>Mycoplasmatota</taxon>
        <taxon>Mollicutes</taxon>
        <taxon>Entomoplasmatales</taxon>
        <taxon>Spiroplasmataceae</taxon>
        <taxon>Spiroplasma</taxon>
    </lineage>
</organism>
<name>A0A2K8SCT9_9MOLU</name>
<dbReference type="RefSeq" id="WP_100916245.1">
    <property type="nucleotide sequence ID" value="NZ_CP025057.1"/>
</dbReference>
<gene>
    <name evidence="1" type="ORF">SFLOR_v1c01920</name>
</gene>
<keyword evidence="2" id="KW-1185">Reference proteome</keyword>
<sequence length="79" mass="8991">MKLPGSIVWTDGIWGYSYVTAEEIIKEIKTTKYSKKLLFNSTDYSILKTNSLDNPEVIYLTVPIEWISNGGNLEISFVN</sequence>
<dbReference type="KEGG" id="sfz:SFLOR_v1c01920"/>
<dbReference type="Proteomes" id="UP000231823">
    <property type="component" value="Chromosome"/>
</dbReference>